<dbReference type="AlphaFoldDB" id="A0A1L5BSZ4"/>
<sequence length="68" mass="7428">MANELDDIKAQVDCPKCGKELSVPYRVIRLQKAVGCSCGAMIRLEDDTPIGVLQALIDEENPPQAEND</sequence>
<reference evidence="1 2" key="1">
    <citation type="journal article" date="2012" name="J. Bacteriol.">
        <title>Genome sequence of Sphingobium indicum B90A, a hexachlorocyclohexane-degrading bacterium.</title>
        <authorList>
            <person name="Anand S."/>
            <person name="Sangwan N."/>
            <person name="Lata P."/>
            <person name="Kaur J."/>
            <person name="Dua A."/>
            <person name="Singh A.K."/>
            <person name="Verma M."/>
            <person name="Kaur J."/>
            <person name="Khurana J.P."/>
            <person name="Khurana P."/>
            <person name="Mathur S."/>
            <person name="Lal R."/>
        </authorList>
    </citation>
    <scope>NUCLEOTIDE SEQUENCE [LARGE SCALE GENOMIC DNA]</scope>
    <source>
        <strain evidence="2">DSM 16412 / CCM 7286 / MTCC 6364 / B90A</strain>
    </source>
</reference>
<evidence type="ECO:0000313" key="1">
    <source>
        <dbReference type="EMBL" id="APL95988.1"/>
    </source>
</evidence>
<dbReference type="Proteomes" id="UP000004550">
    <property type="component" value="Chromosome"/>
</dbReference>
<name>A0A1L5BSZ4_SPHIB</name>
<dbReference type="KEGG" id="sinb:SIDU_16530"/>
<gene>
    <name evidence="1" type="ORF">SIDU_16530</name>
</gene>
<proteinExistence type="predicted"/>
<accession>A0A1L5BSZ4</accession>
<organism evidence="1 2">
    <name type="scientific">Sphingobium indicum (strain DSM 16412 / CCM 7286 / MTCC 6364 / B90A)</name>
    <dbReference type="NCBI Taxonomy" id="861109"/>
    <lineage>
        <taxon>Bacteria</taxon>
        <taxon>Pseudomonadati</taxon>
        <taxon>Pseudomonadota</taxon>
        <taxon>Alphaproteobacteria</taxon>
        <taxon>Sphingomonadales</taxon>
        <taxon>Sphingomonadaceae</taxon>
        <taxon>Sphingobium</taxon>
    </lineage>
</organism>
<dbReference type="EMBL" id="CP013070">
    <property type="protein sequence ID" value="APL95988.1"/>
    <property type="molecule type" value="Genomic_DNA"/>
</dbReference>
<evidence type="ECO:0000313" key="2">
    <source>
        <dbReference type="Proteomes" id="UP000004550"/>
    </source>
</evidence>
<protein>
    <submittedName>
        <fullName evidence="1">Uncharacterized protein</fullName>
    </submittedName>
</protein>